<dbReference type="Pfam" id="PF13650">
    <property type="entry name" value="Asp_protease_2"/>
    <property type="match status" value="1"/>
</dbReference>
<feature type="region of interest" description="Disordered" evidence="1">
    <location>
        <begin position="1"/>
        <end position="64"/>
    </location>
</feature>
<name>A0A371GBQ1_MUCPR</name>
<dbReference type="CDD" id="cd00303">
    <property type="entry name" value="retropepsin_like"/>
    <property type="match status" value="1"/>
</dbReference>
<dbReference type="SUPFAM" id="SSF50630">
    <property type="entry name" value="Acid proteases"/>
    <property type="match status" value="1"/>
</dbReference>
<sequence>MEGSRIRTGSSIINNFGGNRTSEFESGATYNTKSDEPQPSSGPAEVKTEPGADSRVQQPAKSVPLPFPNRIVSTKRSEIDEDLLKLFRKVEINIPLLDAIKQVPKYTKFLKELYVNKRKKKGAFEIGGVVLALVKHENTSCQDLGIFTVPCTIGNCMFTNAILDLGASINVMRASIYRSLNLRDLELKGMVIQLANRSVVQPLEVLKDVLVQVNELIFPVDFYVLDMEDGPSGEGSALILGRPFLMTTKKKINIHVETLSKEFGDTIVKFNIFEALKHPIEDHSIFSIDTIDGLVEDYF</sequence>
<dbReference type="EMBL" id="QJKJ01006094">
    <property type="protein sequence ID" value="RDX87939.1"/>
    <property type="molecule type" value="Genomic_DNA"/>
</dbReference>
<feature type="compositionally biased region" description="Polar residues" evidence="1">
    <location>
        <begin position="7"/>
        <end position="21"/>
    </location>
</feature>
<evidence type="ECO:0000256" key="1">
    <source>
        <dbReference type="SAM" id="MobiDB-lite"/>
    </source>
</evidence>
<dbReference type="OrthoDB" id="784534at2759"/>
<dbReference type="Proteomes" id="UP000257109">
    <property type="component" value="Unassembled WGS sequence"/>
</dbReference>
<proteinExistence type="predicted"/>
<protein>
    <recommendedName>
        <fullName evidence="4">Aspartic peptidase DDI1-type domain-containing protein</fullName>
    </recommendedName>
</protein>
<dbReference type="InterPro" id="IPR021109">
    <property type="entry name" value="Peptidase_aspartic_dom_sf"/>
</dbReference>
<evidence type="ECO:0008006" key="4">
    <source>
        <dbReference type="Google" id="ProtNLM"/>
    </source>
</evidence>
<organism evidence="2 3">
    <name type="scientific">Mucuna pruriens</name>
    <name type="common">Velvet bean</name>
    <name type="synonym">Dolichos pruriens</name>
    <dbReference type="NCBI Taxonomy" id="157652"/>
    <lineage>
        <taxon>Eukaryota</taxon>
        <taxon>Viridiplantae</taxon>
        <taxon>Streptophyta</taxon>
        <taxon>Embryophyta</taxon>
        <taxon>Tracheophyta</taxon>
        <taxon>Spermatophyta</taxon>
        <taxon>Magnoliopsida</taxon>
        <taxon>eudicotyledons</taxon>
        <taxon>Gunneridae</taxon>
        <taxon>Pentapetalae</taxon>
        <taxon>rosids</taxon>
        <taxon>fabids</taxon>
        <taxon>Fabales</taxon>
        <taxon>Fabaceae</taxon>
        <taxon>Papilionoideae</taxon>
        <taxon>50 kb inversion clade</taxon>
        <taxon>NPAAA clade</taxon>
        <taxon>indigoferoid/millettioid clade</taxon>
        <taxon>Phaseoleae</taxon>
        <taxon>Mucuna</taxon>
    </lineage>
</organism>
<dbReference type="Gene3D" id="2.40.70.10">
    <property type="entry name" value="Acid Proteases"/>
    <property type="match status" value="1"/>
</dbReference>
<evidence type="ECO:0000313" key="2">
    <source>
        <dbReference type="EMBL" id="RDX87939.1"/>
    </source>
</evidence>
<comment type="caution">
    <text evidence="2">The sequence shown here is derived from an EMBL/GenBank/DDBJ whole genome shotgun (WGS) entry which is preliminary data.</text>
</comment>
<feature type="non-terminal residue" evidence="2">
    <location>
        <position position="1"/>
    </location>
</feature>
<accession>A0A371GBQ1</accession>
<reference evidence="2" key="1">
    <citation type="submission" date="2018-05" db="EMBL/GenBank/DDBJ databases">
        <title>Draft genome of Mucuna pruriens seed.</title>
        <authorList>
            <person name="Nnadi N.E."/>
            <person name="Vos R."/>
            <person name="Hasami M.H."/>
            <person name="Devisetty U.K."/>
            <person name="Aguiy J.C."/>
        </authorList>
    </citation>
    <scope>NUCLEOTIDE SEQUENCE [LARGE SCALE GENOMIC DNA]</scope>
    <source>
        <strain evidence="2">JCA_2017</strain>
    </source>
</reference>
<dbReference type="AlphaFoldDB" id="A0A371GBQ1"/>
<dbReference type="PANTHER" id="PTHR33067:SF15">
    <property type="entry name" value="RNA-DIRECTED DNA POLYMERASE"/>
    <property type="match status" value="1"/>
</dbReference>
<feature type="compositionally biased region" description="Polar residues" evidence="1">
    <location>
        <begin position="28"/>
        <end position="41"/>
    </location>
</feature>
<keyword evidence="3" id="KW-1185">Reference proteome</keyword>
<gene>
    <name evidence="2" type="ORF">CR513_30526</name>
</gene>
<evidence type="ECO:0000313" key="3">
    <source>
        <dbReference type="Proteomes" id="UP000257109"/>
    </source>
</evidence>
<dbReference type="PANTHER" id="PTHR33067">
    <property type="entry name" value="RNA-DIRECTED DNA POLYMERASE-RELATED"/>
    <property type="match status" value="1"/>
</dbReference>